<keyword evidence="10" id="KW-1185">Reference proteome</keyword>
<dbReference type="InterPro" id="IPR020806">
    <property type="entry name" value="PKS_PP-bd"/>
</dbReference>
<evidence type="ECO:0000313" key="9">
    <source>
        <dbReference type="EMBL" id="PRH80641.1"/>
    </source>
</evidence>
<evidence type="ECO:0008006" key="11">
    <source>
        <dbReference type="Google" id="ProtNLM"/>
    </source>
</evidence>
<keyword evidence="2" id="KW-0597">Phosphoprotein</keyword>
<dbReference type="GO" id="GO:0031177">
    <property type="term" value="F:phosphopantetheine binding"/>
    <property type="evidence" value="ECO:0007669"/>
    <property type="project" value="InterPro"/>
</dbReference>
<dbReference type="Proteomes" id="UP000239322">
    <property type="component" value="Unassembled WGS sequence"/>
</dbReference>
<feature type="domain" description="Carrier" evidence="7">
    <location>
        <begin position="818"/>
        <end position="893"/>
    </location>
</feature>
<dbReference type="GO" id="GO:0004312">
    <property type="term" value="F:fatty acid synthase activity"/>
    <property type="evidence" value="ECO:0007669"/>
    <property type="project" value="TreeGrafter"/>
</dbReference>
<name>A0A2S9Q1U9_9ACTN</name>
<dbReference type="GO" id="GO:0017000">
    <property type="term" value="P:antibiotic biosynthetic process"/>
    <property type="evidence" value="ECO:0007669"/>
    <property type="project" value="UniProtKB-ARBA"/>
</dbReference>
<dbReference type="SMART" id="SM00826">
    <property type="entry name" value="PKS_DH"/>
    <property type="match status" value="1"/>
</dbReference>
<dbReference type="InterPro" id="IPR050091">
    <property type="entry name" value="PKS_NRPS_Biosynth_Enz"/>
</dbReference>
<dbReference type="AlphaFoldDB" id="A0A2S9Q1U9"/>
<dbReference type="RefSeq" id="WP_146132473.1">
    <property type="nucleotide sequence ID" value="NZ_PVLV01000042.1"/>
</dbReference>
<evidence type="ECO:0000313" key="10">
    <source>
        <dbReference type="Proteomes" id="UP000239322"/>
    </source>
</evidence>
<dbReference type="SMART" id="SM01294">
    <property type="entry name" value="PKS_PP_betabranch"/>
    <property type="match status" value="1"/>
</dbReference>
<dbReference type="InterPro" id="IPR057326">
    <property type="entry name" value="KR_dom"/>
</dbReference>
<dbReference type="PROSITE" id="PS52019">
    <property type="entry name" value="PKS_MFAS_DH"/>
    <property type="match status" value="1"/>
</dbReference>
<dbReference type="EMBL" id="PVLV01000042">
    <property type="protein sequence ID" value="PRH80641.1"/>
    <property type="molecule type" value="Genomic_DNA"/>
</dbReference>
<accession>A0A2S9Q1U9</accession>
<keyword evidence="4" id="KW-0511">Multifunctional enzyme</keyword>
<evidence type="ECO:0000256" key="1">
    <source>
        <dbReference type="ARBA" id="ARBA00022450"/>
    </source>
</evidence>
<dbReference type="SMART" id="SM00823">
    <property type="entry name" value="PKS_PP"/>
    <property type="match status" value="1"/>
</dbReference>
<evidence type="ECO:0000256" key="6">
    <source>
        <dbReference type="SAM" id="MobiDB-lite"/>
    </source>
</evidence>
<dbReference type="InterPro" id="IPR013968">
    <property type="entry name" value="PKS_KR"/>
</dbReference>
<dbReference type="InterPro" id="IPR036291">
    <property type="entry name" value="NAD(P)-bd_dom_sf"/>
</dbReference>
<dbReference type="InterPro" id="IPR006162">
    <property type="entry name" value="Ppantetheine_attach_site"/>
</dbReference>
<evidence type="ECO:0000256" key="2">
    <source>
        <dbReference type="ARBA" id="ARBA00022553"/>
    </source>
</evidence>
<dbReference type="InterPro" id="IPR020807">
    <property type="entry name" value="PKS_DH"/>
</dbReference>
<comment type="caution">
    <text evidence="9">The sequence shown here is derived from an EMBL/GenBank/DDBJ whole genome shotgun (WGS) entry which is preliminary data.</text>
</comment>
<keyword evidence="1" id="KW-0596">Phosphopantetheine</keyword>
<dbReference type="Pfam" id="PF22953">
    <property type="entry name" value="SpnB_Rossmann"/>
    <property type="match status" value="1"/>
</dbReference>
<dbReference type="PROSITE" id="PS00012">
    <property type="entry name" value="PHOSPHOPANTETHEINE"/>
    <property type="match status" value="1"/>
</dbReference>
<dbReference type="Pfam" id="PF21089">
    <property type="entry name" value="PKS_DH_N"/>
    <property type="match status" value="1"/>
</dbReference>
<dbReference type="SUPFAM" id="SSF51735">
    <property type="entry name" value="NAD(P)-binding Rossmann-fold domains"/>
    <property type="match status" value="2"/>
</dbReference>
<proteinExistence type="predicted"/>
<dbReference type="Pfam" id="PF08659">
    <property type="entry name" value="KR"/>
    <property type="match status" value="1"/>
</dbReference>
<evidence type="ECO:0000256" key="5">
    <source>
        <dbReference type="PROSITE-ProRule" id="PRU01363"/>
    </source>
</evidence>
<dbReference type="Pfam" id="PF00550">
    <property type="entry name" value="PP-binding"/>
    <property type="match status" value="1"/>
</dbReference>
<feature type="non-terminal residue" evidence="9">
    <location>
        <position position="1"/>
    </location>
</feature>
<dbReference type="InterPro" id="IPR042104">
    <property type="entry name" value="PKS_dehydratase_sf"/>
</dbReference>
<protein>
    <recommendedName>
        <fullName evidence="11">SDR family NAD(P)-dependent oxidoreductase</fullName>
    </recommendedName>
</protein>
<dbReference type="SUPFAM" id="SSF47336">
    <property type="entry name" value="ACP-like"/>
    <property type="match status" value="1"/>
</dbReference>
<evidence type="ECO:0000256" key="4">
    <source>
        <dbReference type="ARBA" id="ARBA00023268"/>
    </source>
</evidence>
<dbReference type="PROSITE" id="PS50075">
    <property type="entry name" value="CARRIER"/>
    <property type="match status" value="1"/>
</dbReference>
<dbReference type="OrthoDB" id="9778690at2"/>
<dbReference type="Gene3D" id="3.10.129.110">
    <property type="entry name" value="Polyketide synthase dehydratase"/>
    <property type="match status" value="1"/>
</dbReference>
<dbReference type="Gene3D" id="1.10.1200.10">
    <property type="entry name" value="ACP-like"/>
    <property type="match status" value="1"/>
</dbReference>
<dbReference type="InterPro" id="IPR036736">
    <property type="entry name" value="ACP-like_sf"/>
</dbReference>
<dbReference type="Pfam" id="PF14765">
    <property type="entry name" value="PS-DH"/>
    <property type="match status" value="1"/>
</dbReference>
<evidence type="ECO:0000259" key="7">
    <source>
        <dbReference type="PROSITE" id="PS50075"/>
    </source>
</evidence>
<gene>
    <name evidence="9" type="ORF">C6N75_03095</name>
</gene>
<feature type="region of interest" description="Disordered" evidence="6">
    <location>
        <begin position="116"/>
        <end position="144"/>
    </location>
</feature>
<feature type="region of interest" description="N-terminal hotdog fold" evidence="5">
    <location>
        <begin position="34"/>
        <end position="157"/>
    </location>
</feature>
<dbReference type="CDD" id="cd08956">
    <property type="entry name" value="KR_3_FAS_SDR_x"/>
    <property type="match status" value="1"/>
</dbReference>
<dbReference type="InterPro" id="IPR055123">
    <property type="entry name" value="SpnB-like_Rossmann"/>
</dbReference>
<dbReference type="InterPro" id="IPR049552">
    <property type="entry name" value="PKS_DH_N"/>
</dbReference>
<keyword evidence="3" id="KW-0808">Transferase</keyword>
<feature type="active site" description="Proton acceptor; for dehydratase activity" evidence="5">
    <location>
        <position position="66"/>
    </location>
</feature>
<dbReference type="PANTHER" id="PTHR43775">
    <property type="entry name" value="FATTY ACID SYNTHASE"/>
    <property type="match status" value="1"/>
</dbReference>
<reference evidence="9 10" key="1">
    <citation type="submission" date="2018-03" db="EMBL/GenBank/DDBJ databases">
        <title>Novel Streptomyces sp. from soil.</title>
        <authorList>
            <person name="Tan G.Y.A."/>
            <person name="Lee Z.Y."/>
        </authorList>
    </citation>
    <scope>NUCLEOTIDE SEQUENCE [LARGE SCALE GENOMIC DNA]</scope>
    <source>
        <strain evidence="9 10">ST5x</strain>
    </source>
</reference>
<evidence type="ECO:0000259" key="8">
    <source>
        <dbReference type="PROSITE" id="PS52019"/>
    </source>
</evidence>
<dbReference type="PANTHER" id="PTHR43775:SF51">
    <property type="entry name" value="INACTIVE PHENOLPHTHIOCEROL SYNTHESIS POLYKETIDE SYNTHASE TYPE I PKS1-RELATED"/>
    <property type="match status" value="1"/>
</dbReference>
<feature type="region of interest" description="C-terminal hotdog fold" evidence="5">
    <location>
        <begin position="177"/>
        <end position="318"/>
    </location>
</feature>
<dbReference type="Gene3D" id="3.40.50.720">
    <property type="entry name" value="NAD(P)-binding Rossmann-like Domain"/>
    <property type="match status" value="1"/>
</dbReference>
<sequence length="930" mass="96865">AALPTYAFQRERFWSEPPREAGDAGALGLDASPHTWLGAVTPLADGESHLITGRLSREEHPWLGDHVLFGETVVPGTGLLELATAAAHEVGADSVAELTLAEPLVVNDPVRLQLSVGAPDQSGRRPITIHSRPESAPAGTPWRRHASGALRDTAPAATPADDEAFAALATGWPAAGAEAVDPAAVYADFTAQGIDYGPAFRGLTGLCRTGGAGYAAVRLPDPGAGADYHLHPALLDTALHTMKAVTSGRGEPEGALLPFEWTDVRVYAVGSGELRVRVEVEPGEAGQTLTLWAADSEGRPVARIGGLSLRRATADRLRAALTGGAEDLHRLDFTPVPDDATRGAATAELVLNGDGRTAEALGAEQITGLDALTERLGVLPAAPARVVVDMTGLPPIYSAPEAAYKATEHTLMLLQGLLAEERLSATELVWLTRGSVAAADGDTLEGLAYAALWGLLRCARTEHPERRLRLVDIGPGPVDPTALRTALAVTGEPELAVREGAVRAARLLRAEPAAAPATGASRALDPDGTVLVTGGTGELGREVARNLVRRHGVRHLVLTSRQGPDAPGADELVRTLTDDGAVSVRIVACDASRRDALARVVALADPAHPWTGVFHLAGILDDGIVTAQTSERLSRVMAPKVRGAHYLAELTAGCDLAALVFFSSAAGTVGSAGQSVYAAANSYLDALAAKLRATGRPATSLAWGLWQQAGIGLTAALGRAEIERLRRQGIAPLPFDTGLRLLDAVLARPAANFVPARLDLAAARRELDQGRPAPALYRALVRPPLRRAAGGGVRQEPAAAPQGLRERLLAVAPDRRGDLTVDLVLGEVATVLGLDGPGALAPDQVLKDLGLDSLMAVELRRRLSGATGLTLPATLAFDHPTPEHIARLIVTRMEPAAAALPVPAAEERSVAELSAELDAFLAEAGLDDLG</sequence>
<dbReference type="InterPro" id="IPR049900">
    <property type="entry name" value="PKS_mFAS_DH"/>
</dbReference>
<evidence type="ECO:0000256" key="3">
    <source>
        <dbReference type="ARBA" id="ARBA00022679"/>
    </source>
</evidence>
<dbReference type="InterPro" id="IPR049551">
    <property type="entry name" value="PKS_DH_C"/>
</dbReference>
<dbReference type="InterPro" id="IPR009081">
    <property type="entry name" value="PP-bd_ACP"/>
</dbReference>
<dbReference type="SMART" id="SM00822">
    <property type="entry name" value="PKS_KR"/>
    <property type="match status" value="1"/>
</dbReference>
<feature type="active site" description="Proton donor; for dehydratase activity" evidence="5">
    <location>
        <position position="236"/>
    </location>
</feature>
<organism evidence="9 10">
    <name type="scientific">Streptomyces solincola</name>
    <dbReference type="NCBI Taxonomy" id="2100817"/>
    <lineage>
        <taxon>Bacteria</taxon>
        <taxon>Bacillati</taxon>
        <taxon>Actinomycetota</taxon>
        <taxon>Actinomycetes</taxon>
        <taxon>Kitasatosporales</taxon>
        <taxon>Streptomycetaceae</taxon>
        <taxon>Streptomyces</taxon>
    </lineage>
</organism>
<dbReference type="GO" id="GO:0006633">
    <property type="term" value="P:fatty acid biosynthetic process"/>
    <property type="evidence" value="ECO:0007669"/>
    <property type="project" value="TreeGrafter"/>
</dbReference>
<feature type="domain" description="PKS/mFAS DH" evidence="8">
    <location>
        <begin position="34"/>
        <end position="318"/>
    </location>
</feature>